<protein>
    <submittedName>
        <fullName evidence="1">Uncharacterized protein</fullName>
    </submittedName>
</protein>
<evidence type="ECO:0000313" key="1">
    <source>
        <dbReference type="EMBL" id="PIR96582.1"/>
    </source>
</evidence>
<dbReference type="Proteomes" id="UP000230922">
    <property type="component" value="Unassembled WGS sequence"/>
</dbReference>
<gene>
    <name evidence="1" type="ORF">COT92_00355</name>
</gene>
<name>A0A2H0VBU7_9BACT</name>
<sequence>MKEKSYLKNPNEINANMEKKGQISGILQDFENYHNSIINPENKKGTEKRIEHPTRIMFTRIANRINILLKLEILTNTADIKKAKDFIDIVKKKYPSTLEAPSNEIF</sequence>
<dbReference type="EMBL" id="PFAK01000004">
    <property type="protein sequence ID" value="PIR96582.1"/>
    <property type="molecule type" value="Genomic_DNA"/>
</dbReference>
<dbReference type="AlphaFoldDB" id="A0A2H0VBU7"/>
<reference evidence="2" key="1">
    <citation type="submission" date="2017-09" db="EMBL/GenBank/DDBJ databases">
        <title>Depth-based differentiation of microbial function through sediment-hosted aquifers and enrichment of novel symbionts in the deep terrestrial subsurface.</title>
        <authorList>
            <person name="Probst A.J."/>
            <person name="Ladd B."/>
            <person name="Jarett J.K."/>
            <person name="Geller-Mcgrath D.E."/>
            <person name="Sieber C.M.K."/>
            <person name="Emerson J.B."/>
            <person name="Anantharaman K."/>
            <person name="Thomas B.C."/>
            <person name="Malmstrom R."/>
            <person name="Stieglmeier M."/>
            <person name="Klingl A."/>
            <person name="Woyke T."/>
            <person name="Ryan C.M."/>
            <person name="Banfield J.F."/>
        </authorList>
    </citation>
    <scope>NUCLEOTIDE SEQUENCE [LARGE SCALE GENOMIC DNA]</scope>
</reference>
<organism evidence="1 2">
    <name type="scientific">Candidatus Doudnabacteria bacterium CG10_big_fil_rev_8_21_14_0_10_42_18</name>
    <dbReference type="NCBI Taxonomy" id="1974552"/>
    <lineage>
        <taxon>Bacteria</taxon>
        <taxon>Candidatus Doudnaibacteriota</taxon>
    </lineage>
</organism>
<evidence type="ECO:0000313" key="2">
    <source>
        <dbReference type="Proteomes" id="UP000230922"/>
    </source>
</evidence>
<comment type="caution">
    <text evidence="1">The sequence shown here is derived from an EMBL/GenBank/DDBJ whole genome shotgun (WGS) entry which is preliminary data.</text>
</comment>
<accession>A0A2H0VBU7</accession>
<proteinExistence type="predicted"/>